<dbReference type="PANTHER" id="PTHR33744">
    <property type="entry name" value="CARBOHYDRATE DIACID REGULATOR"/>
    <property type="match status" value="1"/>
</dbReference>
<proteinExistence type="inferred from homology"/>
<evidence type="ECO:0000313" key="4">
    <source>
        <dbReference type="EMBL" id="GEL19441.1"/>
    </source>
</evidence>
<dbReference type="Pfam" id="PF13556">
    <property type="entry name" value="HTH_30"/>
    <property type="match status" value="1"/>
</dbReference>
<feature type="domain" description="PucR C-terminal helix-turn-helix" evidence="2">
    <location>
        <begin position="500"/>
        <end position="558"/>
    </location>
</feature>
<organism evidence="4 5">
    <name type="scientific">Pseudonocardia asaccharolytica DSM 44247 = NBRC 16224</name>
    <dbReference type="NCBI Taxonomy" id="1123024"/>
    <lineage>
        <taxon>Bacteria</taxon>
        <taxon>Bacillati</taxon>
        <taxon>Actinomycetota</taxon>
        <taxon>Actinomycetes</taxon>
        <taxon>Pseudonocardiales</taxon>
        <taxon>Pseudonocardiaceae</taxon>
        <taxon>Pseudonocardia</taxon>
    </lineage>
</organism>
<dbReference type="STRING" id="1123024.GCA_000423625_03936"/>
<comment type="similarity">
    <text evidence="1">Belongs to the CdaR family.</text>
</comment>
<gene>
    <name evidence="4" type="ORF">PA7_32780</name>
</gene>
<evidence type="ECO:0000256" key="1">
    <source>
        <dbReference type="ARBA" id="ARBA00006754"/>
    </source>
</evidence>
<dbReference type="AlphaFoldDB" id="A0A511D3T3"/>
<feature type="domain" description="CdaR GGDEF-like" evidence="3">
    <location>
        <begin position="333"/>
        <end position="447"/>
    </location>
</feature>
<keyword evidence="5" id="KW-1185">Reference proteome</keyword>
<dbReference type="Gene3D" id="1.10.10.2840">
    <property type="entry name" value="PucR C-terminal helix-turn-helix domain"/>
    <property type="match status" value="1"/>
</dbReference>
<protein>
    <recommendedName>
        <fullName evidence="6">CdaR family transcriptional regulator</fullName>
    </recommendedName>
</protein>
<reference evidence="4 5" key="1">
    <citation type="submission" date="2019-07" db="EMBL/GenBank/DDBJ databases">
        <title>Whole genome shotgun sequence of Pseudonocardia asaccharolytica NBRC 16224.</title>
        <authorList>
            <person name="Hosoyama A."/>
            <person name="Uohara A."/>
            <person name="Ohji S."/>
            <person name="Ichikawa N."/>
        </authorList>
    </citation>
    <scope>NUCLEOTIDE SEQUENCE [LARGE SCALE GENOMIC DNA]</scope>
    <source>
        <strain evidence="4 5">NBRC 16224</strain>
    </source>
</reference>
<dbReference type="Proteomes" id="UP000321328">
    <property type="component" value="Unassembled WGS sequence"/>
</dbReference>
<evidence type="ECO:0000259" key="3">
    <source>
        <dbReference type="Pfam" id="PF17853"/>
    </source>
</evidence>
<sequence>MEPVSAIPSAVPAGPDAESLGLRDQLSSLQGLLVLAMLMTGHGDAEQILRLAGNAVTSLGRCRLEGVHLSDIGWRAAVGACTRPEVRAALEERCARLSSGGAVEIADAGWAWAFALRSLQGNFGHLIVTAAAQPSHSQLFLLRVLVQQTGVALANADLHARERASGEQLRTTNAVLADLVDALERKSAIHDRLTRAALAGEGPEGIARAVHELTGFPVAVEDRYGNLTAWAGPDRAERYPKAAPAAREALLSQILQEGRPVRDGGRVLAVANPRDDVLGVLALADPAGRAGEQELVALEHGATVLAVELARLRSLAETELRLSRDIIDELLLGTEDPATLARARALGYDLERPYRVLVVEGPKSGEDDALLHAVRRAARDLGVGSLVVSRAGAVVVLADAETSWDAFRAAVVRGLGGRRCRIGAGSRADDRSGVPRSYREACLALRLHPLAHGDDRVIEYDELGVYQLLAEVENLSGVERYVRRWLGTLLDYDTRRRSELVRTVSRFLECGGAYDATAAALAVGRSTLRYRLQRIRDISGHDLADPDTRFNLQLATRAWYTLRALHAEPTARHPARSG</sequence>
<dbReference type="InterPro" id="IPR042070">
    <property type="entry name" value="PucR_C-HTH_sf"/>
</dbReference>
<comment type="caution">
    <text evidence="4">The sequence shown here is derived from an EMBL/GenBank/DDBJ whole genome shotgun (WGS) entry which is preliminary data.</text>
</comment>
<dbReference type="EMBL" id="BJVI01000037">
    <property type="protein sequence ID" value="GEL19441.1"/>
    <property type="molecule type" value="Genomic_DNA"/>
</dbReference>
<evidence type="ECO:0000259" key="2">
    <source>
        <dbReference type="Pfam" id="PF13556"/>
    </source>
</evidence>
<dbReference type="InterPro" id="IPR025736">
    <property type="entry name" value="PucR_C-HTH_dom"/>
</dbReference>
<evidence type="ECO:0000313" key="5">
    <source>
        <dbReference type="Proteomes" id="UP000321328"/>
    </source>
</evidence>
<evidence type="ECO:0008006" key="6">
    <source>
        <dbReference type="Google" id="ProtNLM"/>
    </source>
</evidence>
<dbReference type="PANTHER" id="PTHR33744:SF1">
    <property type="entry name" value="DNA-BINDING TRANSCRIPTIONAL ACTIVATOR ADER"/>
    <property type="match status" value="1"/>
</dbReference>
<name>A0A511D3T3_9PSEU</name>
<dbReference type="InterPro" id="IPR051448">
    <property type="entry name" value="CdaR-like_regulators"/>
</dbReference>
<dbReference type="Pfam" id="PF17853">
    <property type="entry name" value="GGDEF_2"/>
    <property type="match status" value="1"/>
</dbReference>
<accession>A0A511D3T3</accession>
<dbReference type="InterPro" id="IPR041522">
    <property type="entry name" value="CdaR_GGDEF"/>
</dbReference>